<protein>
    <submittedName>
        <fullName evidence="1">Uncharacterized protein</fullName>
    </submittedName>
</protein>
<gene>
    <name evidence="1" type="ORF">FOZ63_030132</name>
</gene>
<reference evidence="1 2" key="1">
    <citation type="submission" date="2020-04" db="EMBL/GenBank/DDBJ databases">
        <title>Perkinsus olseni comparative genomics.</title>
        <authorList>
            <person name="Bogema D.R."/>
        </authorList>
    </citation>
    <scope>NUCLEOTIDE SEQUENCE [LARGE SCALE GENOMIC DNA]</scope>
    <source>
        <strain evidence="1 2">ATCC PRA-207</strain>
    </source>
</reference>
<organism evidence="1 2">
    <name type="scientific">Perkinsus olseni</name>
    <name type="common">Perkinsus atlanticus</name>
    <dbReference type="NCBI Taxonomy" id="32597"/>
    <lineage>
        <taxon>Eukaryota</taxon>
        <taxon>Sar</taxon>
        <taxon>Alveolata</taxon>
        <taxon>Perkinsozoa</taxon>
        <taxon>Perkinsea</taxon>
        <taxon>Perkinsida</taxon>
        <taxon>Perkinsidae</taxon>
        <taxon>Perkinsus</taxon>
    </lineage>
</organism>
<proteinExistence type="predicted"/>
<accession>A0A7J6Q4I3</accession>
<sequence length="205" mass="23554">LSPAYPSMTPSVVEVDGHRIKTFMFRQECESSCLGRRIELAGESMNQSSYHGKRPLEGADLSTQHPGLRECPAEDGWIDEYIRHIHVPGRMPRGFMRASSARGTAARNAEFTCDWNVYGHPCPYVATMWRTRSHARSLTRFWSGQKAMLSENRKTRKERQAKHRARLASHVRDFLRSSEGIDFLRSSGSVVYESDWSRHLGERDR</sequence>
<evidence type="ECO:0000313" key="1">
    <source>
        <dbReference type="EMBL" id="KAF4703389.1"/>
    </source>
</evidence>
<feature type="non-terminal residue" evidence="1">
    <location>
        <position position="205"/>
    </location>
</feature>
<dbReference type="AlphaFoldDB" id="A0A7J6Q4I3"/>
<dbReference type="EMBL" id="JABANO010035502">
    <property type="protein sequence ID" value="KAF4703389.1"/>
    <property type="molecule type" value="Genomic_DNA"/>
</dbReference>
<name>A0A7J6Q4I3_PEROL</name>
<keyword evidence="2" id="KW-1185">Reference proteome</keyword>
<evidence type="ECO:0000313" key="2">
    <source>
        <dbReference type="Proteomes" id="UP000553632"/>
    </source>
</evidence>
<comment type="caution">
    <text evidence="1">The sequence shown here is derived from an EMBL/GenBank/DDBJ whole genome shotgun (WGS) entry which is preliminary data.</text>
</comment>
<dbReference type="Proteomes" id="UP000553632">
    <property type="component" value="Unassembled WGS sequence"/>
</dbReference>